<dbReference type="EMBL" id="MFKI01000004">
    <property type="protein sequence ID" value="OGG39622.1"/>
    <property type="molecule type" value="Genomic_DNA"/>
</dbReference>
<comment type="caution">
    <text evidence="7">The sequence shown here is derived from an EMBL/GenBank/DDBJ whole genome shotgun (WGS) entry which is preliminary data.</text>
</comment>
<protein>
    <recommendedName>
        <fullName evidence="2">dUTP diphosphatase</fullName>
        <ecNumber evidence="2">3.6.1.23</ecNumber>
    </recommendedName>
</protein>
<dbReference type="GO" id="GO:0006226">
    <property type="term" value="P:dUMP biosynthetic process"/>
    <property type="evidence" value="ECO:0007669"/>
    <property type="project" value="InterPro"/>
</dbReference>
<evidence type="ECO:0000256" key="2">
    <source>
        <dbReference type="ARBA" id="ARBA00012379"/>
    </source>
</evidence>
<comment type="similarity">
    <text evidence="1">Belongs to the dUTPase family.</text>
</comment>
<dbReference type="InterPro" id="IPR033704">
    <property type="entry name" value="dUTPase_trimeric"/>
</dbReference>
<feature type="domain" description="dUTPase-like" evidence="6">
    <location>
        <begin position="12"/>
        <end position="140"/>
    </location>
</feature>
<name>A0A1F6BS92_9BACT</name>
<sequence length="144" mass="15945">MRIRIKRFDKKLPLPEYKTSGAAAFDLTARERVEIPSRKIGYVPLNVACETPEGHFLLLAARSSTHKKGLMLANGVGVLDPDFSGDGDECVAVYFNFTDQPVIIERGERIAQGTFVKFEKAEWEEVDRLENPTRGGFGTTGDGP</sequence>
<evidence type="ECO:0000313" key="7">
    <source>
        <dbReference type="EMBL" id="OGG39622.1"/>
    </source>
</evidence>
<evidence type="ECO:0000259" key="6">
    <source>
        <dbReference type="Pfam" id="PF00692"/>
    </source>
</evidence>
<evidence type="ECO:0000313" key="8">
    <source>
        <dbReference type="Proteomes" id="UP000179324"/>
    </source>
</evidence>
<dbReference type="Gene3D" id="2.70.40.10">
    <property type="match status" value="1"/>
</dbReference>
<organism evidence="7 8">
    <name type="scientific">Candidatus Jorgensenbacteria bacterium GWC1_48_12</name>
    <dbReference type="NCBI Taxonomy" id="1798469"/>
    <lineage>
        <taxon>Bacteria</taxon>
        <taxon>Candidatus Joergenseniibacteriota</taxon>
    </lineage>
</organism>
<proteinExistence type="inferred from homology"/>
<evidence type="ECO:0000256" key="4">
    <source>
        <dbReference type="ARBA" id="ARBA00023080"/>
    </source>
</evidence>
<evidence type="ECO:0000256" key="1">
    <source>
        <dbReference type="ARBA" id="ARBA00006581"/>
    </source>
</evidence>
<keyword evidence="4" id="KW-0546">Nucleotide metabolism</keyword>
<gene>
    <name evidence="7" type="ORF">A2127_02095</name>
</gene>
<dbReference type="PANTHER" id="PTHR11241:SF0">
    <property type="entry name" value="DEOXYURIDINE 5'-TRIPHOSPHATE NUCLEOTIDOHYDROLASE"/>
    <property type="match status" value="1"/>
</dbReference>
<dbReference type="CDD" id="cd07557">
    <property type="entry name" value="trimeric_dUTPase"/>
    <property type="match status" value="1"/>
</dbReference>
<dbReference type="InterPro" id="IPR029054">
    <property type="entry name" value="dUTPase-like"/>
</dbReference>
<evidence type="ECO:0000256" key="3">
    <source>
        <dbReference type="ARBA" id="ARBA00022801"/>
    </source>
</evidence>
<dbReference type="Proteomes" id="UP000179324">
    <property type="component" value="Unassembled WGS sequence"/>
</dbReference>
<reference evidence="7 8" key="1">
    <citation type="journal article" date="2016" name="Nat. Commun.">
        <title>Thousands of microbial genomes shed light on interconnected biogeochemical processes in an aquifer system.</title>
        <authorList>
            <person name="Anantharaman K."/>
            <person name="Brown C.T."/>
            <person name="Hug L.A."/>
            <person name="Sharon I."/>
            <person name="Castelle C.J."/>
            <person name="Probst A.J."/>
            <person name="Thomas B.C."/>
            <person name="Singh A."/>
            <person name="Wilkins M.J."/>
            <person name="Karaoz U."/>
            <person name="Brodie E.L."/>
            <person name="Williams K.H."/>
            <person name="Hubbard S.S."/>
            <person name="Banfield J.F."/>
        </authorList>
    </citation>
    <scope>NUCLEOTIDE SEQUENCE [LARGE SCALE GENOMIC DNA]</scope>
</reference>
<dbReference type="InterPro" id="IPR036157">
    <property type="entry name" value="dUTPase-like_sf"/>
</dbReference>
<dbReference type="EC" id="3.6.1.23" evidence="2"/>
<dbReference type="GO" id="GO:0046081">
    <property type="term" value="P:dUTP catabolic process"/>
    <property type="evidence" value="ECO:0007669"/>
    <property type="project" value="InterPro"/>
</dbReference>
<comment type="catalytic activity">
    <reaction evidence="5">
        <text>dUTP + H2O = dUMP + diphosphate + H(+)</text>
        <dbReference type="Rhea" id="RHEA:10248"/>
        <dbReference type="ChEBI" id="CHEBI:15377"/>
        <dbReference type="ChEBI" id="CHEBI:15378"/>
        <dbReference type="ChEBI" id="CHEBI:33019"/>
        <dbReference type="ChEBI" id="CHEBI:61555"/>
        <dbReference type="ChEBI" id="CHEBI:246422"/>
        <dbReference type="EC" id="3.6.1.23"/>
    </reaction>
</comment>
<dbReference type="Pfam" id="PF00692">
    <property type="entry name" value="dUTPase"/>
    <property type="match status" value="1"/>
</dbReference>
<evidence type="ECO:0000256" key="5">
    <source>
        <dbReference type="ARBA" id="ARBA00047686"/>
    </source>
</evidence>
<dbReference type="SUPFAM" id="SSF51283">
    <property type="entry name" value="dUTPase-like"/>
    <property type="match status" value="1"/>
</dbReference>
<dbReference type="GO" id="GO:0000287">
    <property type="term" value="F:magnesium ion binding"/>
    <property type="evidence" value="ECO:0007669"/>
    <property type="project" value="InterPro"/>
</dbReference>
<keyword evidence="3" id="KW-0378">Hydrolase</keyword>
<dbReference type="GO" id="GO:0004170">
    <property type="term" value="F:dUTP diphosphatase activity"/>
    <property type="evidence" value="ECO:0007669"/>
    <property type="project" value="UniProtKB-EC"/>
</dbReference>
<accession>A0A1F6BS92</accession>
<dbReference type="InterPro" id="IPR008181">
    <property type="entry name" value="dUTPase"/>
</dbReference>
<dbReference type="AlphaFoldDB" id="A0A1F6BS92"/>
<dbReference type="PANTHER" id="PTHR11241">
    <property type="entry name" value="DEOXYURIDINE 5'-TRIPHOSPHATE NUCLEOTIDOHYDROLASE"/>
    <property type="match status" value="1"/>
</dbReference>